<dbReference type="RefSeq" id="WP_115182997.1">
    <property type="nucleotide sequence ID" value="NZ_CAMKUF010000002.1"/>
</dbReference>
<dbReference type="Pfam" id="PF13531">
    <property type="entry name" value="SBP_bac_11"/>
    <property type="match status" value="1"/>
</dbReference>
<protein>
    <submittedName>
        <fullName evidence="1">Molybdate ABC transporter periplasmic molybdate-binding protein</fullName>
    </submittedName>
</protein>
<dbReference type="SUPFAM" id="SSF53850">
    <property type="entry name" value="Periplasmic binding protein-like II"/>
    <property type="match status" value="1"/>
</dbReference>
<dbReference type="AlphaFoldDB" id="A0A379YQF2"/>
<accession>A0A379YQF2</accession>
<dbReference type="Gene3D" id="3.40.190.10">
    <property type="entry name" value="Periplasmic binding protein-like II"/>
    <property type="match status" value="2"/>
</dbReference>
<organism evidence="1 2">
    <name type="scientific">Serratia quinivorans</name>
    <dbReference type="NCBI Taxonomy" id="137545"/>
    <lineage>
        <taxon>Bacteria</taxon>
        <taxon>Pseudomonadati</taxon>
        <taxon>Pseudomonadota</taxon>
        <taxon>Gammaproteobacteria</taxon>
        <taxon>Enterobacterales</taxon>
        <taxon>Yersiniaceae</taxon>
        <taxon>Serratia</taxon>
    </lineage>
</organism>
<dbReference type="GO" id="GO:0030973">
    <property type="term" value="F:molybdate ion binding"/>
    <property type="evidence" value="ECO:0007669"/>
    <property type="project" value="TreeGrafter"/>
</dbReference>
<dbReference type="CDD" id="cd13541">
    <property type="entry name" value="PBP2_ModA_like_2"/>
    <property type="match status" value="1"/>
</dbReference>
<dbReference type="PANTHER" id="PTHR30632">
    <property type="entry name" value="MOLYBDATE-BINDING PERIPLASMIC PROTEIN"/>
    <property type="match status" value="1"/>
</dbReference>
<dbReference type="EMBL" id="UGYN01000002">
    <property type="protein sequence ID" value="SUI47881.1"/>
    <property type="molecule type" value="Genomic_DNA"/>
</dbReference>
<gene>
    <name evidence="1" type="ORF">NCTC11544_00835</name>
</gene>
<evidence type="ECO:0000313" key="2">
    <source>
        <dbReference type="Proteomes" id="UP000255529"/>
    </source>
</evidence>
<evidence type="ECO:0000313" key="1">
    <source>
        <dbReference type="EMBL" id="SUI47881.1"/>
    </source>
</evidence>
<sequence length="243" mass="25907">MSNILLFAAGSLRGAWGPLLAAFQVQTGAAVETVFGPAGLLRQRIETGERPHIFASANLAHPQRLVSLQLSSRVEPFARNRLCATVRNIAGLTEPPLLEVLLDSRWRVATSTPGADPSGDYAQQLFERIELLAPGQGVALQQRALALVGGPDSAPLPPHRLAAEYLLNSGQADIFLGYASYGAALGGYPELLVRQLPTPLAIEADYGLCLLDARAQPLAEFILAEQGQGILREQGFLPANRIG</sequence>
<proteinExistence type="predicted"/>
<dbReference type="InterPro" id="IPR050682">
    <property type="entry name" value="ModA/WtpA"/>
</dbReference>
<dbReference type="Proteomes" id="UP000255529">
    <property type="component" value="Unassembled WGS sequence"/>
</dbReference>
<dbReference type="PANTHER" id="PTHR30632:SF0">
    <property type="entry name" value="SULFATE-BINDING PROTEIN"/>
    <property type="match status" value="1"/>
</dbReference>
<name>A0A379YQF2_9GAMM</name>
<reference evidence="1 2" key="1">
    <citation type="submission" date="2018-06" db="EMBL/GenBank/DDBJ databases">
        <authorList>
            <consortium name="Pathogen Informatics"/>
            <person name="Doyle S."/>
        </authorList>
    </citation>
    <scope>NUCLEOTIDE SEQUENCE [LARGE SCALE GENOMIC DNA]</scope>
    <source>
        <strain evidence="1 2">NCTC11544</strain>
    </source>
</reference>
<dbReference type="GO" id="GO:0015689">
    <property type="term" value="P:molybdate ion transport"/>
    <property type="evidence" value="ECO:0007669"/>
    <property type="project" value="TreeGrafter"/>
</dbReference>